<dbReference type="KEGG" id="clup:CLUP02_14783"/>
<keyword evidence="3" id="KW-1185">Reference proteome</keyword>
<sequence length="318" mass="34558">MDWEVNATKTRLPVDSGPVAWMLLLARQVPVPEARFFVAKNVRFHFAQYLKVNLAWERYASSTTLRLASPTNRKVKTPDPGGKKVDLFGRIGCRIHASLTLSGTSVNKVGLVANMGPSSATLSLSSESQGVQTAEAILERCHHLPRHCELRDTAPRGPARLSKWCFSSHLGCLTTAQTNVAATSYSKNLSAEIFLPSLFKSGELLALFACCLGLAPPSETEQSRGKSDNKTVPGNDHRSMSLSGNGRAQWGMALGSGSSSPWKKMKFGYGLGELQLQIAGLRWPWVCVVKVDHWGRGRQTSSPVLYGISKFELSGGLS</sequence>
<dbReference type="Proteomes" id="UP000830671">
    <property type="component" value="Chromosome 8"/>
</dbReference>
<accession>A0A9Q8T4U1</accession>
<dbReference type="GeneID" id="73348719"/>
<evidence type="ECO:0000313" key="2">
    <source>
        <dbReference type="EMBL" id="UQC89254.1"/>
    </source>
</evidence>
<gene>
    <name evidence="2" type="ORF">CLUP02_14783</name>
</gene>
<dbReference type="AlphaFoldDB" id="A0A9Q8T4U1"/>
<reference evidence="2" key="1">
    <citation type="journal article" date="2021" name="Mol. Plant Microbe Interact.">
        <title>Complete Genome Sequence of the Plant-Pathogenic Fungus Colletotrichum lupini.</title>
        <authorList>
            <person name="Baroncelli R."/>
            <person name="Pensec F."/>
            <person name="Da Lio D."/>
            <person name="Boufleur T."/>
            <person name="Vicente I."/>
            <person name="Sarrocco S."/>
            <person name="Picot A."/>
            <person name="Baraldi E."/>
            <person name="Sukno S."/>
            <person name="Thon M."/>
            <person name="Le Floch G."/>
        </authorList>
    </citation>
    <scope>NUCLEOTIDE SEQUENCE</scope>
    <source>
        <strain evidence="2">IMI 504893</strain>
    </source>
</reference>
<feature type="region of interest" description="Disordered" evidence="1">
    <location>
        <begin position="217"/>
        <end position="241"/>
    </location>
</feature>
<name>A0A9Q8T4U1_9PEZI</name>
<evidence type="ECO:0000313" key="3">
    <source>
        <dbReference type="Proteomes" id="UP000830671"/>
    </source>
</evidence>
<evidence type="ECO:0000256" key="1">
    <source>
        <dbReference type="SAM" id="MobiDB-lite"/>
    </source>
</evidence>
<dbReference type="RefSeq" id="XP_049150855.1">
    <property type="nucleotide sequence ID" value="XM_049293709.1"/>
</dbReference>
<proteinExistence type="predicted"/>
<organism evidence="2 3">
    <name type="scientific">Colletotrichum lupini</name>
    <dbReference type="NCBI Taxonomy" id="145971"/>
    <lineage>
        <taxon>Eukaryota</taxon>
        <taxon>Fungi</taxon>
        <taxon>Dikarya</taxon>
        <taxon>Ascomycota</taxon>
        <taxon>Pezizomycotina</taxon>
        <taxon>Sordariomycetes</taxon>
        <taxon>Hypocreomycetidae</taxon>
        <taxon>Glomerellales</taxon>
        <taxon>Glomerellaceae</taxon>
        <taxon>Colletotrichum</taxon>
        <taxon>Colletotrichum acutatum species complex</taxon>
    </lineage>
</organism>
<protein>
    <submittedName>
        <fullName evidence="2">Uncharacterized protein</fullName>
    </submittedName>
</protein>
<feature type="compositionally biased region" description="Basic and acidic residues" evidence="1">
    <location>
        <begin position="221"/>
        <end position="239"/>
    </location>
</feature>
<dbReference type="EMBL" id="CP019480">
    <property type="protein sequence ID" value="UQC89254.1"/>
    <property type="molecule type" value="Genomic_DNA"/>
</dbReference>